<dbReference type="InParanoid" id="E2A8K1"/>
<keyword evidence="2" id="KW-1185">Reference proteome</keyword>
<evidence type="ECO:0008006" key="3">
    <source>
        <dbReference type="Google" id="ProtNLM"/>
    </source>
</evidence>
<accession>E2A8K1</accession>
<dbReference type="EMBL" id="GL437625">
    <property type="protein sequence ID" value="EFN70238.1"/>
    <property type="molecule type" value="Genomic_DNA"/>
</dbReference>
<name>E2A8K1_CAMFO</name>
<dbReference type="Proteomes" id="UP000000311">
    <property type="component" value="Unassembled WGS sequence"/>
</dbReference>
<evidence type="ECO:0000313" key="2">
    <source>
        <dbReference type="Proteomes" id="UP000000311"/>
    </source>
</evidence>
<protein>
    <recommendedName>
        <fullName evidence="3">Transposable element P transposase</fullName>
    </recommendedName>
</protein>
<dbReference type="AlphaFoldDB" id="E2A8K1"/>
<evidence type="ECO:0000313" key="1">
    <source>
        <dbReference type="EMBL" id="EFN70238.1"/>
    </source>
</evidence>
<feature type="non-terminal residue" evidence="1">
    <location>
        <position position="1"/>
    </location>
</feature>
<gene>
    <name evidence="1" type="ORF">EAG_12443</name>
</gene>
<reference evidence="1 2" key="1">
    <citation type="journal article" date="2010" name="Science">
        <title>Genomic comparison of the ants Camponotus floridanus and Harpegnathos saltator.</title>
        <authorList>
            <person name="Bonasio R."/>
            <person name="Zhang G."/>
            <person name="Ye C."/>
            <person name="Mutti N.S."/>
            <person name="Fang X."/>
            <person name="Qin N."/>
            <person name="Donahue G."/>
            <person name="Yang P."/>
            <person name="Li Q."/>
            <person name="Li C."/>
            <person name="Zhang P."/>
            <person name="Huang Z."/>
            <person name="Berger S.L."/>
            <person name="Reinberg D."/>
            <person name="Wang J."/>
            <person name="Liebig J."/>
        </authorList>
    </citation>
    <scope>NUCLEOTIDE SEQUENCE [LARGE SCALE GENOMIC DNA]</scope>
    <source>
        <strain evidence="2">C129</strain>
    </source>
</reference>
<proteinExistence type="predicted"/>
<feature type="non-terminal residue" evidence="1">
    <location>
        <position position="109"/>
    </location>
</feature>
<organism evidence="2">
    <name type="scientific">Camponotus floridanus</name>
    <name type="common">Florida carpenter ant</name>
    <dbReference type="NCBI Taxonomy" id="104421"/>
    <lineage>
        <taxon>Eukaryota</taxon>
        <taxon>Metazoa</taxon>
        <taxon>Ecdysozoa</taxon>
        <taxon>Arthropoda</taxon>
        <taxon>Hexapoda</taxon>
        <taxon>Insecta</taxon>
        <taxon>Pterygota</taxon>
        <taxon>Neoptera</taxon>
        <taxon>Endopterygota</taxon>
        <taxon>Hymenoptera</taxon>
        <taxon>Apocrita</taxon>
        <taxon>Aculeata</taxon>
        <taxon>Formicoidea</taxon>
        <taxon>Formicidae</taxon>
        <taxon>Formicinae</taxon>
        <taxon>Camponotus</taxon>
    </lineage>
</organism>
<sequence>IFNSSSIKGKKPSRNASVASEEQIELLKSLKTYFSSLEVFTKDGKDITKKVNVFRYWNQNINSLNKMWEYLQEIRSEFKFLLMRRINQDIIEHTFGYIRNLSGNAFNPT</sequence>